<evidence type="ECO:0000256" key="5">
    <source>
        <dbReference type="ARBA" id="ARBA00023128"/>
    </source>
</evidence>
<comment type="caution">
    <text evidence="10">The sequence shown here is derived from an EMBL/GenBank/DDBJ whole genome shotgun (WGS) entry which is preliminary data.</text>
</comment>
<evidence type="ECO:0000256" key="1">
    <source>
        <dbReference type="ARBA" id="ARBA00004173"/>
    </source>
</evidence>
<dbReference type="Pfam" id="PF18699">
    <property type="entry name" value="MRPL52"/>
    <property type="match status" value="1"/>
</dbReference>
<gene>
    <name evidence="10" type="ORF">JRQ81_004384</name>
</gene>
<dbReference type="PANTHER" id="PTHR34090">
    <property type="entry name" value="39S RIBOSOMAL PROTEIN L52, MITOCHONDRIAL"/>
    <property type="match status" value="1"/>
</dbReference>
<keyword evidence="5" id="KW-0496">Mitochondrion</keyword>
<name>A0A9Q0XFU8_9SAUR</name>
<evidence type="ECO:0000256" key="7">
    <source>
        <dbReference type="ARBA" id="ARBA00035181"/>
    </source>
</evidence>
<comment type="subcellular location">
    <subcellularLocation>
        <location evidence="1">Mitochondrion</location>
    </subcellularLocation>
</comment>
<evidence type="ECO:0000256" key="2">
    <source>
        <dbReference type="ARBA" id="ARBA00007232"/>
    </source>
</evidence>
<protein>
    <recommendedName>
        <fullName evidence="7">Large ribosomal subunit protein mL52</fullName>
    </recommendedName>
    <alternativeName>
        <fullName evidence="8">39S ribosomal protein L52, mitochondrial</fullName>
    </alternativeName>
</protein>
<accession>A0A9Q0XFU8</accession>
<feature type="region of interest" description="Disordered" evidence="9">
    <location>
        <begin position="106"/>
        <end position="140"/>
    </location>
</feature>
<dbReference type="PANTHER" id="PTHR34090:SF1">
    <property type="entry name" value="LARGE RIBOSOMAL SUBUNIT PROTEIN ML52"/>
    <property type="match status" value="1"/>
</dbReference>
<reference evidence="10" key="1">
    <citation type="journal article" date="2023" name="DNA Res.">
        <title>Chromosome-level genome assembly of Phrynocephalus forsythii using third-generation DNA sequencing and Hi-C analysis.</title>
        <authorList>
            <person name="Qi Y."/>
            <person name="Zhao W."/>
            <person name="Zhao Y."/>
            <person name="Niu C."/>
            <person name="Cao S."/>
            <person name="Zhang Y."/>
        </authorList>
    </citation>
    <scope>NUCLEOTIDE SEQUENCE</scope>
    <source>
        <tissue evidence="10">Muscle</tissue>
    </source>
</reference>
<dbReference type="InterPro" id="IPR034596">
    <property type="entry name" value="Ribosomal_mL52"/>
</dbReference>
<evidence type="ECO:0000256" key="6">
    <source>
        <dbReference type="ARBA" id="ARBA00023274"/>
    </source>
</evidence>
<dbReference type="GO" id="GO:0005762">
    <property type="term" value="C:mitochondrial large ribosomal subunit"/>
    <property type="evidence" value="ECO:0007669"/>
    <property type="project" value="InterPro"/>
</dbReference>
<dbReference type="OrthoDB" id="10249237at2759"/>
<evidence type="ECO:0000313" key="11">
    <source>
        <dbReference type="Proteomes" id="UP001142489"/>
    </source>
</evidence>
<organism evidence="10 11">
    <name type="scientific">Phrynocephalus forsythii</name>
    <dbReference type="NCBI Taxonomy" id="171643"/>
    <lineage>
        <taxon>Eukaryota</taxon>
        <taxon>Metazoa</taxon>
        <taxon>Chordata</taxon>
        <taxon>Craniata</taxon>
        <taxon>Vertebrata</taxon>
        <taxon>Euteleostomi</taxon>
        <taxon>Lepidosauria</taxon>
        <taxon>Squamata</taxon>
        <taxon>Bifurcata</taxon>
        <taxon>Unidentata</taxon>
        <taxon>Episquamata</taxon>
        <taxon>Toxicofera</taxon>
        <taxon>Iguania</taxon>
        <taxon>Acrodonta</taxon>
        <taxon>Agamidae</taxon>
        <taxon>Agaminae</taxon>
        <taxon>Phrynocephalus</taxon>
    </lineage>
</organism>
<dbReference type="GO" id="GO:0032543">
    <property type="term" value="P:mitochondrial translation"/>
    <property type="evidence" value="ECO:0007669"/>
    <property type="project" value="InterPro"/>
</dbReference>
<feature type="compositionally biased region" description="Basic and acidic residues" evidence="9">
    <location>
        <begin position="106"/>
        <end position="123"/>
    </location>
</feature>
<evidence type="ECO:0000256" key="3">
    <source>
        <dbReference type="ARBA" id="ARBA00022946"/>
    </source>
</evidence>
<keyword evidence="4" id="KW-0689">Ribosomal protein</keyword>
<evidence type="ECO:0000256" key="8">
    <source>
        <dbReference type="ARBA" id="ARBA00035425"/>
    </source>
</evidence>
<keyword evidence="3" id="KW-0809">Transit peptide</keyword>
<dbReference type="EMBL" id="JAPFRF010000012">
    <property type="protein sequence ID" value="KAJ7313114.1"/>
    <property type="molecule type" value="Genomic_DNA"/>
</dbReference>
<sequence length="140" mass="15925">MVLPCPSTVKMAACVTQRLRPHLAKMASMSRNFNSSTVDQAGGPWRVKQGLPVNPSLFGPLTDLPDWSFADGRPAPPMKGQLRRKKENEERARRIVLISKEIDHGMEKWEARQREKEQEEEKKRLNKLQPKGGIVSRTPK</sequence>
<dbReference type="AlphaFoldDB" id="A0A9Q0XFU8"/>
<evidence type="ECO:0000256" key="4">
    <source>
        <dbReference type="ARBA" id="ARBA00022980"/>
    </source>
</evidence>
<keyword evidence="6" id="KW-0687">Ribonucleoprotein</keyword>
<comment type="similarity">
    <text evidence="2">Belongs to the mitochondrion-specific ribosomal protein mL52 family.</text>
</comment>
<evidence type="ECO:0000313" key="10">
    <source>
        <dbReference type="EMBL" id="KAJ7313114.1"/>
    </source>
</evidence>
<dbReference type="GO" id="GO:0003735">
    <property type="term" value="F:structural constituent of ribosome"/>
    <property type="evidence" value="ECO:0007669"/>
    <property type="project" value="InterPro"/>
</dbReference>
<evidence type="ECO:0000256" key="9">
    <source>
        <dbReference type="SAM" id="MobiDB-lite"/>
    </source>
</evidence>
<proteinExistence type="inferred from homology"/>
<keyword evidence="11" id="KW-1185">Reference proteome</keyword>
<dbReference type="Proteomes" id="UP001142489">
    <property type="component" value="Unassembled WGS sequence"/>
</dbReference>